<gene>
    <name evidence="2" type="ordered locus">BFO_2110</name>
</gene>
<sequence>MPDTRYPNAEGHPPSPPPSKGGKSRAKGGCYPFKGGKSGSEALGKKASHLGEGL</sequence>
<dbReference type="PATRIC" id="fig|203275.8.peg.1915"/>
<reference evidence="3" key="1">
    <citation type="submission" date="2011-12" db="EMBL/GenBank/DDBJ databases">
        <title>Complete sequence of Tannerella forsythia ATCC 43037.</title>
        <authorList>
            <person name="Dewhirst F."/>
            <person name="Tanner A."/>
            <person name="Izard J."/>
            <person name="Brinkac L."/>
            <person name="Durkin A.S."/>
            <person name="Hostetler J."/>
            <person name="Shetty J."/>
            <person name="Torralba M."/>
            <person name="Gill S."/>
            <person name="Nelson K."/>
        </authorList>
    </citation>
    <scope>NUCLEOTIDE SEQUENCE [LARGE SCALE GENOMIC DNA]</scope>
    <source>
        <strain evidence="3">ATCC 43037 / JCM 10827 / CCUG 33226 / KCTC 5666 / FDC 338</strain>
    </source>
</reference>
<accession>G8UHY3</accession>
<dbReference type="KEGG" id="tfo:BFO_2110"/>
<organism evidence="2 3">
    <name type="scientific">Tannerella forsythia (strain ATCC 43037 / JCM 10827 / CCUG 21028 A / KCTC 5666 / FDC 338)</name>
    <name type="common">Bacteroides forsythus</name>
    <dbReference type="NCBI Taxonomy" id="203275"/>
    <lineage>
        <taxon>Bacteria</taxon>
        <taxon>Pseudomonadati</taxon>
        <taxon>Bacteroidota</taxon>
        <taxon>Bacteroidia</taxon>
        <taxon>Bacteroidales</taxon>
        <taxon>Tannerellaceae</taxon>
        <taxon>Tannerella</taxon>
    </lineage>
</organism>
<feature type="region of interest" description="Disordered" evidence="1">
    <location>
        <begin position="1"/>
        <end position="54"/>
    </location>
</feature>
<evidence type="ECO:0000313" key="2">
    <source>
        <dbReference type="EMBL" id="AEW22495.1"/>
    </source>
</evidence>
<evidence type="ECO:0000313" key="3">
    <source>
        <dbReference type="Proteomes" id="UP000005436"/>
    </source>
</evidence>
<proteinExistence type="predicted"/>
<protein>
    <submittedName>
        <fullName evidence="2">Uncharacterized protein</fullName>
    </submittedName>
</protein>
<dbReference type="EMBL" id="CP003191">
    <property type="protein sequence ID" value="AEW22495.1"/>
    <property type="molecule type" value="Genomic_DNA"/>
</dbReference>
<evidence type="ECO:0000256" key="1">
    <source>
        <dbReference type="SAM" id="MobiDB-lite"/>
    </source>
</evidence>
<dbReference type="AlphaFoldDB" id="G8UHY3"/>
<name>G8UHY3_TANFA</name>
<dbReference type="HOGENOM" id="CLU_3048874_0_0_10"/>
<keyword evidence="3" id="KW-1185">Reference proteome</keyword>
<dbReference type="Proteomes" id="UP000005436">
    <property type="component" value="Chromosome"/>
</dbReference>